<dbReference type="GO" id="GO:0004843">
    <property type="term" value="F:cysteine-type deubiquitinase activity"/>
    <property type="evidence" value="ECO:0007669"/>
    <property type="project" value="UniProtKB-EC"/>
</dbReference>
<evidence type="ECO:0000256" key="7">
    <source>
        <dbReference type="ARBA" id="ARBA00022807"/>
    </source>
</evidence>
<dbReference type="Pfam" id="PF00443">
    <property type="entry name" value="UCH"/>
    <property type="match status" value="1"/>
</dbReference>
<feature type="compositionally biased region" description="Low complexity" evidence="8">
    <location>
        <begin position="691"/>
        <end position="700"/>
    </location>
</feature>
<evidence type="ECO:0000256" key="5">
    <source>
        <dbReference type="ARBA" id="ARBA00022786"/>
    </source>
</evidence>
<feature type="compositionally biased region" description="Polar residues" evidence="8">
    <location>
        <begin position="709"/>
        <end position="718"/>
    </location>
</feature>
<evidence type="ECO:0000313" key="10">
    <source>
        <dbReference type="EMBL" id="KAI9250168.1"/>
    </source>
</evidence>
<dbReference type="EMBL" id="JAIXMP010000033">
    <property type="protein sequence ID" value="KAI9250168.1"/>
    <property type="molecule type" value="Genomic_DNA"/>
</dbReference>
<name>A0AAD5JQQ7_9FUNG</name>
<evidence type="ECO:0000256" key="8">
    <source>
        <dbReference type="SAM" id="MobiDB-lite"/>
    </source>
</evidence>
<reference evidence="10" key="2">
    <citation type="submission" date="2023-02" db="EMBL/GenBank/DDBJ databases">
        <authorList>
            <consortium name="DOE Joint Genome Institute"/>
            <person name="Mondo S.J."/>
            <person name="Chang Y."/>
            <person name="Wang Y."/>
            <person name="Ahrendt S."/>
            <person name="Andreopoulos W."/>
            <person name="Barry K."/>
            <person name="Beard J."/>
            <person name="Benny G.L."/>
            <person name="Blankenship S."/>
            <person name="Bonito G."/>
            <person name="Cuomo C."/>
            <person name="Desiro A."/>
            <person name="Gervers K.A."/>
            <person name="Hundley H."/>
            <person name="Kuo A."/>
            <person name="LaButti K."/>
            <person name="Lang B.F."/>
            <person name="Lipzen A."/>
            <person name="O'Donnell K."/>
            <person name="Pangilinan J."/>
            <person name="Reynolds N."/>
            <person name="Sandor L."/>
            <person name="Smith M.W."/>
            <person name="Tsang A."/>
            <person name="Grigoriev I.V."/>
            <person name="Stajich J.E."/>
            <person name="Spatafora J.W."/>
        </authorList>
    </citation>
    <scope>NUCLEOTIDE SEQUENCE</scope>
    <source>
        <strain evidence="10">RSA 2281</strain>
    </source>
</reference>
<dbReference type="GO" id="GO:0005634">
    <property type="term" value="C:nucleus"/>
    <property type="evidence" value="ECO:0007669"/>
    <property type="project" value="TreeGrafter"/>
</dbReference>
<dbReference type="EC" id="3.4.19.12" evidence="3"/>
<feature type="compositionally biased region" description="Polar residues" evidence="8">
    <location>
        <begin position="644"/>
        <end position="667"/>
    </location>
</feature>
<feature type="region of interest" description="Disordered" evidence="8">
    <location>
        <begin position="624"/>
        <end position="668"/>
    </location>
</feature>
<dbReference type="PROSITE" id="PS50235">
    <property type="entry name" value="USP_3"/>
    <property type="match status" value="1"/>
</dbReference>
<dbReference type="InterPro" id="IPR038765">
    <property type="entry name" value="Papain-like_cys_pep_sf"/>
</dbReference>
<dbReference type="PANTHER" id="PTHR24006">
    <property type="entry name" value="UBIQUITIN CARBOXYL-TERMINAL HYDROLASE"/>
    <property type="match status" value="1"/>
</dbReference>
<dbReference type="Proteomes" id="UP001209540">
    <property type="component" value="Unassembled WGS sequence"/>
</dbReference>
<evidence type="ECO:0000256" key="3">
    <source>
        <dbReference type="ARBA" id="ARBA00012759"/>
    </source>
</evidence>
<comment type="catalytic activity">
    <reaction evidence="1">
        <text>Thiol-dependent hydrolysis of ester, thioester, amide, peptide and isopeptide bonds formed by the C-terminal Gly of ubiquitin (a 76-residue protein attached to proteins as an intracellular targeting signal).</text>
        <dbReference type="EC" id="3.4.19.12"/>
    </reaction>
</comment>
<evidence type="ECO:0000256" key="1">
    <source>
        <dbReference type="ARBA" id="ARBA00000707"/>
    </source>
</evidence>
<reference evidence="10" key="1">
    <citation type="journal article" date="2022" name="IScience">
        <title>Evolution of zygomycete secretomes and the origins of terrestrial fungal ecologies.</title>
        <authorList>
            <person name="Chang Y."/>
            <person name="Wang Y."/>
            <person name="Mondo S."/>
            <person name="Ahrendt S."/>
            <person name="Andreopoulos W."/>
            <person name="Barry K."/>
            <person name="Beard J."/>
            <person name="Benny G.L."/>
            <person name="Blankenship S."/>
            <person name="Bonito G."/>
            <person name="Cuomo C."/>
            <person name="Desiro A."/>
            <person name="Gervers K.A."/>
            <person name="Hundley H."/>
            <person name="Kuo A."/>
            <person name="LaButti K."/>
            <person name="Lang B.F."/>
            <person name="Lipzen A."/>
            <person name="O'Donnell K."/>
            <person name="Pangilinan J."/>
            <person name="Reynolds N."/>
            <person name="Sandor L."/>
            <person name="Smith M.E."/>
            <person name="Tsang A."/>
            <person name="Grigoriev I.V."/>
            <person name="Stajich J.E."/>
            <person name="Spatafora J.W."/>
        </authorList>
    </citation>
    <scope>NUCLEOTIDE SEQUENCE</scope>
    <source>
        <strain evidence="10">RSA 2281</strain>
    </source>
</reference>
<dbReference type="GO" id="GO:0005829">
    <property type="term" value="C:cytosol"/>
    <property type="evidence" value="ECO:0007669"/>
    <property type="project" value="TreeGrafter"/>
</dbReference>
<dbReference type="InterPro" id="IPR028889">
    <property type="entry name" value="USP"/>
</dbReference>
<keyword evidence="11" id="KW-1185">Reference proteome</keyword>
<keyword evidence="7" id="KW-0788">Thiol protease</keyword>
<evidence type="ECO:0000256" key="4">
    <source>
        <dbReference type="ARBA" id="ARBA00022670"/>
    </source>
</evidence>
<dbReference type="SUPFAM" id="SSF54001">
    <property type="entry name" value="Cysteine proteinases"/>
    <property type="match status" value="1"/>
</dbReference>
<dbReference type="PANTHER" id="PTHR24006:SF888">
    <property type="entry name" value="UBIQUITIN CARBOXYL-TERMINAL HYDROLASE 30"/>
    <property type="match status" value="1"/>
</dbReference>
<comment type="caution">
    <text evidence="10">The sequence shown here is derived from an EMBL/GenBank/DDBJ whole genome shotgun (WGS) entry which is preliminary data.</text>
</comment>
<comment type="similarity">
    <text evidence="2">Belongs to the peptidase C19 family.</text>
</comment>
<dbReference type="GO" id="GO:0016579">
    <property type="term" value="P:protein deubiquitination"/>
    <property type="evidence" value="ECO:0007669"/>
    <property type="project" value="InterPro"/>
</dbReference>
<keyword evidence="6" id="KW-0378">Hydrolase</keyword>
<evidence type="ECO:0000256" key="6">
    <source>
        <dbReference type="ARBA" id="ARBA00022801"/>
    </source>
</evidence>
<feature type="domain" description="USP" evidence="9">
    <location>
        <begin position="111"/>
        <end position="596"/>
    </location>
</feature>
<dbReference type="Gene3D" id="3.90.70.10">
    <property type="entry name" value="Cysteine proteinases"/>
    <property type="match status" value="1"/>
</dbReference>
<protein>
    <recommendedName>
        <fullName evidence="3">ubiquitinyl hydrolase 1</fullName>
        <ecNumber evidence="3">3.4.19.12</ecNumber>
    </recommendedName>
</protein>
<dbReference type="CDD" id="cd02662">
    <property type="entry name" value="Peptidase_C19F"/>
    <property type="match status" value="1"/>
</dbReference>
<proteinExistence type="inferred from homology"/>
<dbReference type="InterPro" id="IPR001394">
    <property type="entry name" value="Peptidase_C19_UCH"/>
</dbReference>
<feature type="compositionally biased region" description="Polar residues" evidence="8">
    <location>
        <begin position="460"/>
        <end position="471"/>
    </location>
</feature>
<evidence type="ECO:0000259" key="9">
    <source>
        <dbReference type="PROSITE" id="PS50235"/>
    </source>
</evidence>
<feature type="region of interest" description="Disordered" evidence="8">
    <location>
        <begin position="453"/>
        <end position="512"/>
    </location>
</feature>
<gene>
    <name evidence="10" type="ORF">BDA99DRAFT_523041</name>
</gene>
<keyword evidence="5" id="KW-0833">Ubl conjugation pathway</keyword>
<evidence type="ECO:0000313" key="11">
    <source>
        <dbReference type="Proteomes" id="UP001209540"/>
    </source>
</evidence>
<dbReference type="GO" id="GO:0006508">
    <property type="term" value="P:proteolysis"/>
    <property type="evidence" value="ECO:0007669"/>
    <property type="project" value="UniProtKB-KW"/>
</dbReference>
<feature type="region of interest" description="Disordered" evidence="8">
    <location>
        <begin position="683"/>
        <end position="718"/>
    </location>
</feature>
<feature type="compositionally biased region" description="Low complexity" evidence="8">
    <location>
        <begin position="472"/>
        <end position="482"/>
    </location>
</feature>
<evidence type="ECO:0000256" key="2">
    <source>
        <dbReference type="ARBA" id="ARBA00009085"/>
    </source>
</evidence>
<keyword evidence="4" id="KW-0645">Protease</keyword>
<accession>A0AAD5JQQ7</accession>
<organism evidence="10 11">
    <name type="scientific">Phascolomyces articulosus</name>
    <dbReference type="NCBI Taxonomy" id="60185"/>
    <lineage>
        <taxon>Eukaryota</taxon>
        <taxon>Fungi</taxon>
        <taxon>Fungi incertae sedis</taxon>
        <taxon>Mucoromycota</taxon>
        <taxon>Mucoromycotina</taxon>
        <taxon>Mucoromycetes</taxon>
        <taxon>Mucorales</taxon>
        <taxon>Lichtheimiaceae</taxon>
        <taxon>Phascolomyces</taxon>
    </lineage>
</organism>
<dbReference type="InterPro" id="IPR050164">
    <property type="entry name" value="Peptidase_C19"/>
</dbReference>
<sequence length="718" mass="81253">MLLPTITSITLEDIQYGLSEVYHCAQLFTAIAGLVAIVLPILKSFAIYHQCMDALTGVLEVMGHHLQSSWSSSSSGLFGLYNNKNNNKNNKNKNDGETICLRSDNNTIWVAGLVNTKNSCFLNVVLQALSSLVTLHTYLNDHHHSLVLPPYEEEQQEEEDQGPITGSLWKTIRQLSKPLKRHASFRPRDMVASLLSKRVILNREQQDAQELFQLIVGALDAEASLTRKKRYATLLGTGGGLKFFTTPTFLQKQQTDHHSLPPSLMMNTTPFTGLLASRLSCIQCGYTEAVRHFSFNNIQLIVPRAHTTTLDACLRQFTSIEYLQDATCRRCSLIHTLRSLKEQFQQLGSKNKPNRKNKIKKRIQEIESRIQTNRIEEDIIMPGGGGEGMIQRVVESPLSTKQVMFAKPPKILCLHLSRSAFHASGAVYKNTCHILFPEYLDLAPYTTNGNLCTQPKLPISSPQESSENGTRQQQQQQQQQQQPLDNKENEKIISQLPWGTRKRKTTNNNNNKTRYRLMSSIVHYGSHSYGHFVAFKRRILPKKCMCPNCCDDKGRPESWEDSQDQAWYRISDTKVDLCSFDMVQQSNPYMLLYELIDDDPITGKDEYQEGKEREDVEDLMVAVTTTTTPRTNNDSNDEEDMNTDESPQLTSHYTYPHPITTTSSSQQDADEALRIANSLLMNDFNTHHHPSSSPSSSSSSRWSEEDTNPIDTSLISIA</sequence>
<dbReference type="AlphaFoldDB" id="A0AAD5JQQ7"/>